<evidence type="ECO:0000313" key="3">
    <source>
        <dbReference type="Proteomes" id="UP000230790"/>
    </source>
</evidence>
<protein>
    <submittedName>
        <fullName evidence="2">Uncharacterized protein</fullName>
    </submittedName>
</protein>
<dbReference type="PANTHER" id="PTHR35983">
    <property type="entry name" value="UPF0166 PROTEIN TM_0021"/>
    <property type="match status" value="1"/>
</dbReference>
<dbReference type="SUPFAM" id="SSF54913">
    <property type="entry name" value="GlnB-like"/>
    <property type="match status" value="1"/>
</dbReference>
<reference evidence="2 3" key="1">
    <citation type="submission" date="2017-11" db="EMBL/GenBank/DDBJ databases">
        <title>Evolution of Phototrophy in the Chloroflexi Phylum Driven by Horizontal Gene Transfer.</title>
        <authorList>
            <person name="Ward L.M."/>
            <person name="Hemp J."/>
            <person name="Shih P.M."/>
            <person name="Mcglynn S.E."/>
            <person name="Fischer W."/>
        </authorList>
    </citation>
    <scope>NUCLEOTIDE SEQUENCE [LARGE SCALE GENOMIC DNA]</scope>
    <source>
        <strain evidence="2">JP3_7</strain>
    </source>
</reference>
<accession>A0A2M8QH39</accession>
<dbReference type="PANTHER" id="PTHR35983:SF1">
    <property type="entry name" value="UPF0166 PROTEIN TM_0021"/>
    <property type="match status" value="1"/>
</dbReference>
<name>A0A2M8QH39_9CHLR</name>
<organism evidence="2 3">
    <name type="scientific">Candidatus Thermofonsia Clade 3 bacterium</name>
    <dbReference type="NCBI Taxonomy" id="2364212"/>
    <lineage>
        <taxon>Bacteria</taxon>
        <taxon>Bacillati</taxon>
        <taxon>Chloroflexota</taxon>
        <taxon>Candidatus Thermofontia</taxon>
        <taxon>Candidatus Thermofonsia Clade 3</taxon>
    </lineage>
</organism>
<dbReference type="Pfam" id="PF02641">
    <property type="entry name" value="DUF190"/>
    <property type="match status" value="1"/>
</dbReference>
<gene>
    <name evidence="2" type="ORF">CUN48_00150</name>
</gene>
<evidence type="ECO:0000256" key="1">
    <source>
        <dbReference type="ARBA" id="ARBA00010554"/>
    </source>
</evidence>
<dbReference type="Proteomes" id="UP000230790">
    <property type="component" value="Unassembled WGS sequence"/>
</dbReference>
<dbReference type="Gene3D" id="3.30.70.120">
    <property type="match status" value="1"/>
</dbReference>
<dbReference type="InterPro" id="IPR003793">
    <property type="entry name" value="UPF0166"/>
</dbReference>
<dbReference type="InterPro" id="IPR011322">
    <property type="entry name" value="N-reg_PII-like_a/b"/>
</dbReference>
<proteinExistence type="inferred from homology"/>
<dbReference type="EMBL" id="PGTN01000001">
    <property type="protein sequence ID" value="PJF49062.1"/>
    <property type="molecule type" value="Genomic_DNA"/>
</dbReference>
<comment type="caution">
    <text evidence="2">The sequence shown here is derived from an EMBL/GenBank/DDBJ whole genome shotgun (WGS) entry which is preliminary data.</text>
</comment>
<comment type="similarity">
    <text evidence="1">Belongs to the UPF0166 family.</text>
</comment>
<evidence type="ECO:0000313" key="2">
    <source>
        <dbReference type="EMBL" id="PJF49062.1"/>
    </source>
</evidence>
<sequence length="115" mass="13111">MVLPEEGYLLRIFIGESDRKDGKLLYEWIVLEAKRQGMAGATVLRGIMGFGANSRVHTAKIERLSEDLPIVVEIVDTQERLERFFNSIEGSIREGLATLEKARIRFYRSKPTDTP</sequence>
<dbReference type="InterPro" id="IPR015867">
    <property type="entry name" value="N-reg_PII/ATP_PRibTrfase_C"/>
</dbReference>
<dbReference type="AlphaFoldDB" id="A0A2M8QH39"/>